<dbReference type="Proteomes" id="UP000308652">
    <property type="component" value="Unassembled WGS sequence"/>
</dbReference>
<proteinExistence type="predicted"/>
<dbReference type="EMBL" id="ML213656">
    <property type="protein sequence ID" value="TFK33062.1"/>
    <property type="molecule type" value="Genomic_DNA"/>
</dbReference>
<evidence type="ECO:0000313" key="2">
    <source>
        <dbReference type="EMBL" id="TFK33062.1"/>
    </source>
</evidence>
<evidence type="ECO:0000313" key="3">
    <source>
        <dbReference type="Proteomes" id="UP000308652"/>
    </source>
</evidence>
<dbReference type="OrthoDB" id="5125733at2759"/>
<dbReference type="STRING" id="68775.A0A5C3LKA3"/>
<name>A0A5C3LKA3_9AGAR</name>
<dbReference type="PANTHER" id="PTHR33112">
    <property type="entry name" value="DOMAIN PROTEIN, PUTATIVE-RELATED"/>
    <property type="match status" value="1"/>
</dbReference>
<dbReference type="InterPro" id="IPR010730">
    <property type="entry name" value="HET"/>
</dbReference>
<accession>A0A5C3LKA3</accession>
<gene>
    <name evidence="2" type="ORF">BDQ12DRAFT_658422</name>
</gene>
<protein>
    <submittedName>
        <fullName evidence="2">Heterokaryon incompatibility protein-domain-containing protein</fullName>
    </submittedName>
</protein>
<keyword evidence="3" id="KW-1185">Reference proteome</keyword>
<evidence type="ECO:0000259" key="1">
    <source>
        <dbReference type="Pfam" id="PF06985"/>
    </source>
</evidence>
<dbReference type="PANTHER" id="PTHR33112:SF12">
    <property type="entry name" value="HETEROKARYON INCOMPATIBILITY DOMAIN-CONTAINING PROTEIN"/>
    <property type="match status" value="1"/>
</dbReference>
<dbReference type="Pfam" id="PF06985">
    <property type="entry name" value="HET"/>
    <property type="match status" value="1"/>
</dbReference>
<feature type="domain" description="Heterokaryon incompatibility" evidence="1">
    <location>
        <begin position="279"/>
        <end position="432"/>
    </location>
</feature>
<reference evidence="2 3" key="1">
    <citation type="journal article" date="2019" name="Nat. Ecol. Evol.">
        <title>Megaphylogeny resolves global patterns of mushroom evolution.</title>
        <authorList>
            <person name="Varga T."/>
            <person name="Krizsan K."/>
            <person name="Foldi C."/>
            <person name="Dima B."/>
            <person name="Sanchez-Garcia M."/>
            <person name="Sanchez-Ramirez S."/>
            <person name="Szollosi G.J."/>
            <person name="Szarkandi J.G."/>
            <person name="Papp V."/>
            <person name="Albert L."/>
            <person name="Andreopoulos W."/>
            <person name="Angelini C."/>
            <person name="Antonin V."/>
            <person name="Barry K.W."/>
            <person name="Bougher N.L."/>
            <person name="Buchanan P."/>
            <person name="Buyck B."/>
            <person name="Bense V."/>
            <person name="Catcheside P."/>
            <person name="Chovatia M."/>
            <person name="Cooper J."/>
            <person name="Damon W."/>
            <person name="Desjardin D."/>
            <person name="Finy P."/>
            <person name="Geml J."/>
            <person name="Haridas S."/>
            <person name="Hughes K."/>
            <person name="Justo A."/>
            <person name="Karasinski D."/>
            <person name="Kautmanova I."/>
            <person name="Kiss B."/>
            <person name="Kocsube S."/>
            <person name="Kotiranta H."/>
            <person name="LaButti K.M."/>
            <person name="Lechner B.E."/>
            <person name="Liimatainen K."/>
            <person name="Lipzen A."/>
            <person name="Lukacs Z."/>
            <person name="Mihaltcheva S."/>
            <person name="Morgado L.N."/>
            <person name="Niskanen T."/>
            <person name="Noordeloos M.E."/>
            <person name="Ohm R.A."/>
            <person name="Ortiz-Santana B."/>
            <person name="Ovrebo C."/>
            <person name="Racz N."/>
            <person name="Riley R."/>
            <person name="Savchenko A."/>
            <person name="Shiryaev A."/>
            <person name="Soop K."/>
            <person name="Spirin V."/>
            <person name="Szebenyi C."/>
            <person name="Tomsovsky M."/>
            <person name="Tulloss R.E."/>
            <person name="Uehling J."/>
            <person name="Grigoriev I.V."/>
            <person name="Vagvolgyi C."/>
            <person name="Papp T."/>
            <person name="Martin F.M."/>
            <person name="Miettinen O."/>
            <person name="Hibbett D.S."/>
            <person name="Nagy L.G."/>
        </authorList>
    </citation>
    <scope>NUCLEOTIDE SEQUENCE [LARGE SCALE GENOMIC DNA]</scope>
    <source>
        <strain evidence="2 3">CBS 166.37</strain>
    </source>
</reference>
<sequence length="786" mass="90025">MKTPDSVYSMLLPRRHLFQLFLSLFTRDLPRYLLDIMQTDPLNYSSLATQNWTHIPAPALLPVPDDLRSPGDCLCIVCQQLNLTARHFFVLPIDNQWTSQPDNPNINLGLARDILAKERCPFCRLVVNALGGADKVPIDEDGELVSVTMSLNTEGVRPDVNNSSHHIPEIRVLKPYLQKQTGGYLRPGRYNFFREITLLANDSPSLSKTFFVRPINEKQIDFSMVQNWISLCERWHGAACHKSQLLNHSMTNPAAEIPSFRLIDVFQNCLVRAPQGCIYAALSYVWGRNLDFLKTLTGNVRKLEQPGAFLIPSFRDRIPMTIQDAMQVTREINMQYLWVDCLCIIQDDDSEGKTDAISKMDLVYGGAVLTIIAAAGVDANVGLPGVRPSTRGHRQPIEEIMPGLRLGFKSRYENYLMSNDTVYHTRAWTYQEREFTKRSIIFIGGQVIFKCAANSEWREDVVCEDHRILRAELRVPRSNDIGKFEGFIQAYSALALTYESDIYYAFAGFSRYFQVELKARLCHGIPDAYFDWFLLWIPTGSQTRRQKAPSWSWSGWVGTSWPRIWDWYHRRIDMVNNAQQQRTWIIWYHRISHNSVVCVRVLPLKKKKVSWLSAPKNFYGSPVQNRFSFDCKQTIPTHKILDNAPVYYPDTLNPTPGSGFLQFWTVSVLFDLKPNASRGAPVGHNDGLPRIGFFGRDGYEVGIVAVSDGWRDKNVPGKHEFILICEGRDERAEYDKVDLEPGWKYMVMLIEWNGQWAERVAIGSIEKQNLNQALGKGPIWKEIILA</sequence>
<organism evidence="2 3">
    <name type="scientific">Crucibulum laeve</name>
    <dbReference type="NCBI Taxonomy" id="68775"/>
    <lineage>
        <taxon>Eukaryota</taxon>
        <taxon>Fungi</taxon>
        <taxon>Dikarya</taxon>
        <taxon>Basidiomycota</taxon>
        <taxon>Agaricomycotina</taxon>
        <taxon>Agaricomycetes</taxon>
        <taxon>Agaricomycetidae</taxon>
        <taxon>Agaricales</taxon>
        <taxon>Agaricineae</taxon>
        <taxon>Nidulariaceae</taxon>
        <taxon>Crucibulum</taxon>
    </lineage>
</organism>
<dbReference type="AlphaFoldDB" id="A0A5C3LKA3"/>